<dbReference type="Pfam" id="PF01844">
    <property type="entry name" value="HNH"/>
    <property type="match status" value="1"/>
</dbReference>
<dbReference type="CDD" id="cd06974">
    <property type="entry name" value="TerD_like"/>
    <property type="match status" value="1"/>
</dbReference>
<evidence type="ECO:0000259" key="2">
    <source>
        <dbReference type="SMART" id="SM00507"/>
    </source>
</evidence>
<evidence type="ECO:0000313" key="5">
    <source>
        <dbReference type="Proteomes" id="UP000240957"/>
    </source>
</evidence>
<dbReference type="Proteomes" id="UP001595455">
    <property type="component" value="Unassembled WGS sequence"/>
</dbReference>
<dbReference type="EMBL" id="PYIX02000041">
    <property type="protein sequence ID" value="RFC82165.1"/>
    <property type="molecule type" value="Genomic_DNA"/>
</dbReference>
<dbReference type="SUPFAM" id="SSF158682">
    <property type="entry name" value="TerB-like"/>
    <property type="match status" value="1"/>
</dbReference>
<gene>
    <name evidence="3" type="ORF">ACFODO_22820</name>
    <name evidence="4" type="ORF">C9E89_017960</name>
</gene>
<accession>A0A371YL20</accession>
<reference evidence="6" key="3">
    <citation type="journal article" date="2019" name="Int. J. Syst. Evol. Microbiol.">
        <title>The Global Catalogue of Microorganisms (GCM) 10K type strain sequencing project: providing services to taxonomists for standard genome sequencing and annotation.</title>
        <authorList>
            <consortium name="The Broad Institute Genomics Platform"/>
            <consortium name="The Broad Institute Genome Sequencing Center for Infectious Disease"/>
            <person name="Wu L."/>
            <person name="Ma J."/>
        </authorList>
    </citation>
    <scope>NUCLEOTIDE SEQUENCE [LARGE SCALE GENOMIC DNA]</scope>
    <source>
        <strain evidence="6">KCTC 62575</strain>
    </source>
</reference>
<comment type="caution">
    <text evidence="4">The sequence shown here is derived from an EMBL/GenBank/DDBJ whole genome shotgun (WGS) entry which is preliminary data.</text>
</comment>
<dbReference type="PANTHER" id="PTHR32097">
    <property type="entry name" value="CAMP-BINDING PROTEIN 1-RELATED"/>
    <property type="match status" value="1"/>
</dbReference>
<dbReference type="InterPro" id="IPR002711">
    <property type="entry name" value="HNH"/>
</dbReference>
<dbReference type="SMART" id="SM00507">
    <property type="entry name" value="HNHc"/>
    <property type="match status" value="1"/>
</dbReference>
<dbReference type="RefSeq" id="WP_107009708.1">
    <property type="nucleotide sequence ID" value="NZ_JBHRSF010000160.1"/>
</dbReference>
<evidence type="ECO:0000313" key="3">
    <source>
        <dbReference type="EMBL" id="MFC2998032.1"/>
    </source>
</evidence>
<dbReference type="InterPro" id="IPR029024">
    <property type="entry name" value="TerB-like"/>
</dbReference>
<dbReference type="InterPro" id="IPR003615">
    <property type="entry name" value="HNH_nuc"/>
</dbReference>
<evidence type="ECO:0000256" key="1">
    <source>
        <dbReference type="ARBA" id="ARBA00022686"/>
    </source>
</evidence>
<dbReference type="Pfam" id="PF02342">
    <property type="entry name" value="TerD"/>
    <property type="match status" value="1"/>
</dbReference>
<evidence type="ECO:0000313" key="6">
    <source>
        <dbReference type="Proteomes" id="UP001595455"/>
    </source>
</evidence>
<reference evidence="3" key="4">
    <citation type="submission" date="2024-09" db="EMBL/GenBank/DDBJ databases">
        <authorList>
            <person name="Sun Q."/>
            <person name="Mori K."/>
        </authorList>
    </citation>
    <scope>NUCLEOTIDE SEQUENCE</scope>
    <source>
        <strain evidence="3">KCTC 62575</strain>
    </source>
</reference>
<feature type="domain" description="HNH nuclease" evidence="2">
    <location>
        <begin position="532"/>
        <end position="582"/>
    </location>
</feature>
<dbReference type="Proteomes" id="UP000240957">
    <property type="component" value="Unassembled WGS sequence"/>
</dbReference>
<dbReference type="InterPro" id="IPR051324">
    <property type="entry name" value="Stress/Tellurium_Resist"/>
</dbReference>
<dbReference type="Gene3D" id="2.60.60.30">
    <property type="entry name" value="sav2460 like domains"/>
    <property type="match status" value="1"/>
</dbReference>
<sequence length="588" mass="66706">MDLIAGANTIVPTTALTLEIQVFGIDSTALDFSAYSLAAQTNKVRGDDDMIFYGQLNNQNHSIYLEQKSIISFHLQLHKIDAQIHRIAICATLANEQLNFSNISHLLLKVKNQQQTLAQAKIIGQNHREVALILGEFYRYKELWKFKMIAQGFNGGLKPLAEHFGVEIADEQPTHIDPTPPAHVELPNTSSEQATTSHILKDIFSAPLKALEKRKHIKEFQKQLLPIFATHDISPQNQQQLIEFCTDKNITLADALNYSEQEIKSFLLQVSQHKSKQQIIEWAQFLQVPQNTLEQALIMLRQANEVKFVNMLKTALADGILSNQEIEKLTQFATLHQLNSKELVQRAKNAIEDFFNFTLASLIFDGTISHENELLIKKLCQFLHPEPTLLKQINNTISIAKQITQIKQGQVNTIQTTEIIVKNSEFVYLHQKKVGIQVTKKEYVVGDLFITSERIIFKASTAFELLISNIIAVEILSEYIEIIAKTKKGSGKYHIGKDSNIVEAYIEYAIKRFHRQLDFSQSSGNTRHIPQNIKNAVWQKCQGKCVQCSSSAYLEFDHIIPFSKGGSNSENNLQILCRKCNLEKSNQI</sequence>
<evidence type="ECO:0000313" key="4">
    <source>
        <dbReference type="EMBL" id="RFC82165.1"/>
    </source>
</evidence>
<proteinExistence type="predicted"/>
<dbReference type="GO" id="GO:0008270">
    <property type="term" value="F:zinc ion binding"/>
    <property type="evidence" value="ECO:0007669"/>
    <property type="project" value="InterPro"/>
</dbReference>
<keyword evidence="6" id="KW-1185">Reference proteome</keyword>
<keyword evidence="1" id="KW-0778">Tellurium resistance</keyword>
<dbReference type="OrthoDB" id="9802901at2"/>
<dbReference type="Gene3D" id="1.10.30.50">
    <property type="match status" value="1"/>
</dbReference>
<name>A0A371YL20_9GAMM</name>
<organism evidence="4 5">
    <name type="scientific">Acinetobacter sichuanensis</name>
    <dbReference type="NCBI Taxonomy" id="2136183"/>
    <lineage>
        <taxon>Bacteria</taxon>
        <taxon>Pseudomonadati</taxon>
        <taxon>Pseudomonadota</taxon>
        <taxon>Gammaproteobacteria</taxon>
        <taxon>Moraxellales</taxon>
        <taxon>Moraxellaceae</taxon>
        <taxon>Acinetobacter</taxon>
    </lineage>
</organism>
<dbReference type="GO" id="GO:0003676">
    <property type="term" value="F:nucleic acid binding"/>
    <property type="evidence" value="ECO:0007669"/>
    <property type="project" value="InterPro"/>
</dbReference>
<dbReference type="AlphaFoldDB" id="A0A371YL20"/>
<dbReference type="GO" id="GO:0046690">
    <property type="term" value="P:response to tellurium ion"/>
    <property type="evidence" value="ECO:0007669"/>
    <property type="project" value="UniProtKB-KW"/>
</dbReference>
<dbReference type="GO" id="GO:0004519">
    <property type="term" value="F:endonuclease activity"/>
    <property type="evidence" value="ECO:0007669"/>
    <property type="project" value="InterPro"/>
</dbReference>
<protein>
    <submittedName>
        <fullName evidence="3">TerD family protein</fullName>
    </submittedName>
</protein>
<dbReference type="CDD" id="cd00085">
    <property type="entry name" value="HNHc"/>
    <property type="match status" value="1"/>
</dbReference>
<reference evidence="4 5" key="2">
    <citation type="submission" date="2018-08" db="EMBL/GenBank/DDBJ databases">
        <title>The draft genome of Acinetobacter sichuanensis strain WCHAc060041.</title>
        <authorList>
            <person name="Qin J."/>
            <person name="Feng Y."/>
            <person name="Zong Z."/>
        </authorList>
    </citation>
    <scope>NUCLEOTIDE SEQUENCE [LARGE SCALE GENOMIC DNA]</scope>
    <source>
        <strain evidence="4 5">WCHAc060041</strain>
    </source>
</reference>
<dbReference type="PANTHER" id="PTHR32097:SF3">
    <property type="entry name" value="TELLURITE RESISTANCE PROTEIN"/>
    <property type="match status" value="1"/>
</dbReference>
<dbReference type="EMBL" id="JBHRSF010000160">
    <property type="protein sequence ID" value="MFC2998032.1"/>
    <property type="molecule type" value="Genomic_DNA"/>
</dbReference>
<reference evidence="3" key="1">
    <citation type="journal article" date="2014" name="Int. J. Syst. Evol. Microbiol.">
        <title>Complete genome of a new Firmicutes species belonging to the dominant human colonic microbiota ('Ruminococcus bicirculans') reveals two chromosomes and a selective capacity to utilize plant glucans.</title>
        <authorList>
            <consortium name="NISC Comparative Sequencing Program"/>
            <person name="Wegmann U."/>
            <person name="Louis P."/>
            <person name="Goesmann A."/>
            <person name="Henrissat B."/>
            <person name="Duncan S.H."/>
            <person name="Flint H.J."/>
        </authorList>
    </citation>
    <scope>NUCLEOTIDE SEQUENCE</scope>
    <source>
        <strain evidence="3">KCTC 62575</strain>
    </source>
</reference>
<dbReference type="InterPro" id="IPR003325">
    <property type="entry name" value="TerD"/>
</dbReference>